<organism evidence="9 10">
    <name type="scientific">Triticum turgidum subsp. durum</name>
    <name type="common">Durum wheat</name>
    <name type="synonym">Triticum durum</name>
    <dbReference type="NCBI Taxonomy" id="4567"/>
    <lineage>
        <taxon>Eukaryota</taxon>
        <taxon>Viridiplantae</taxon>
        <taxon>Streptophyta</taxon>
        <taxon>Embryophyta</taxon>
        <taxon>Tracheophyta</taxon>
        <taxon>Spermatophyta</taxon>
        <taxon>Magnoliopsida</taxon>
        <taxon>Liliopsida</taxon>
        <taxon>Poales</taxon>
        <taxon>Poaceae</taxon>
        <taxon>BOP clade</taxon>
        <taxon>Pooideae</taxon>
        <taxon>Triticodae</taxon>
        <taxon>Triticeae</taxon>
        <taxon>Triticinae</taxon>
        <taxon>Triticum</taxon>
    </lineage>
</organism>
<accession>A0A9R0SIK8</accession>
<keyword evidence="6 8" id="KW-0472">Membrane</keyword>
<feature type="transmembrane region" description="Helical" evidence="8">
    <location>
        <begin position="167"/>
        <end position="189"/>
    </location>
</feature>
<dbReference type="EMBL" id="LT934117">
    <property type="protein sequence ID" value="VAH96018.1"/>
    <property type="molecule type" value="Genomic_DNA"/>
</dbReference>
<evidence type="ECO:0000256" key="1">
    <source>
        <dbReference type="ARBA" id="ARBA00004575"/>
    </source>
</evidence>
<reference evidence="9 10" key="1">
    <citation type="submission" date="2017-09" db="EMBL/GenBank/DDBJ databases">
        <authorList>
            <consortium name="International Durum Wheat Genome Sequencing Consortium (IDWGSC)"/>
            <person name="Milanesi L."/>
        </authorList>
    </citation>
    <scope>NUCLEOTIDE SEQUENCE [LARGE SCALE GENOMIC DNA]</scope>
    <source>
        <strain evidence="10">cv. Svevo</strain>
    </source>
</reference>
<evidence type="ECO:0000256" key="3">
    <source>
        <dbReference type="ARBA" id="ARBA00022692"/>
    </source>
</evidence>
<keyword evidence="3 8" id="KW-0812">Transmembrane</keyword>
<evidence type="ECO:0000256" key="4">
    <source>
        <dbReference type="ARBA" id="ARBA00022729"/>
    </source>
</evidence>
<dbReference type="GO" id="GO:0005637">
    <property type="term" value="C:nuclear inner membrane"/>
    <property type="evidence" value="ECO:0007669"/>
    <property type="project" value="UniProtKB-SubCell"/>
</dbReference>
<comment type="subcellular location">
    <subcellularLocation>
        <location evidence="1">Nucleus inner membrane</location>
        <topology evidence="1">Multi-pass membrane protein</topology>
        <orientation evidence="1">Nucleoplasmic side</orientation>
    </subcellularLocation>
</comment>
<evidence type="ECO:0000256" key="5">
    <source>
        <dbReference type="ARBA" id="ARBA00022989"/>
    </source>
</evidence>
<evidence type="ECO:0000313" key="10">
    <source>
        <dbReference type="Proteomes" id="UP000324705"/>
    </source>
</evidence>
<proteinExistence type="inferred from homology"/>
<dbReference type="Gramene" id="TRITD4Av1G202190.2">
    <property type="protein sequence ID" value="TRITD4Av1G202190.2"/>
    <property type="gene ID" value="TRITD4Av1G202190"/>
</dbReference>
<keyword evidence="7" id="KW-0539">Nucleus</keyword>
<keyword evidence="10" id="KW-1185">Reference proteome</keyword>
<dbReference type="Proteomes" id="UP000324705">
    <property type="component" value="Chromosome 4A"/>
</dbReference>
<gene>
    <name evidence="9" type="ORF">TRITD_4Av1G202190</name>
</gene>
<evidence type="ECO:0000256" key="2">
    <source>
        <dbReference type="ARBA" id="ARBA00005748"/>
    </source>
</evidence>
<evidence type="ECO:0000256" key="6">
    <source>
        <dbReference type="ARBA" id="ARBA00023136"/>
    </source>
</evidence>
<evidence type="ECO:0000256" key="8">
    <source>
        <dbReference type="SAM" id="Phobius"/>
    </source>
</evidence>
<name>A0A9R0SIK8_TRITD</name>
<keyword evidence="4" id="KW-0732">Signal</keyword>
<comment type="similarity">
    <text evidence="2">Belongs to the NEMP family.</text>
</comment>
<dbReference type="AlphaFoldDB" id="A0A9R0SIK8"/>
<feature type="transmembrane region" description="Helical" evidence="8">
    <location>
        <begin position="143"/>
        <end position="161"/>
    </location>
</feature>
<protein>
    <submittedName>
        <fullName evidence="9">Uncharacterized protein</fullName>
    </submittedName>
</protein>
<dbReference type="Pfam" id="PF10225">
    <property type="entry name" value="NEMP"/>
    <property type="match status" value="1"/>
</dbReference>
<sequence>MCAKVHTRLYQCWPNYLFITADVGLENPEVTFAPSSMGGIFCERVRISGMPRWQFQSYANQIHVRVNVSHSMPEKFHWKIQICFHGNASTGLCQCEMGEWQVLQGGMWNAVKSPYVSRYVDVKLTDKKSTVFSLSIQDELQKWRLACLGIGFVLLFLSPIVSKWAPFYYSSSMALGILLVVLIVLFQVLF</sequence>
<evidence type="ECO:0000313" key="9">
    <source>
        <dbReference type="EMBL" id="VAH96018.1"/>
    </source>
</evidence>
<dbReference type="PANTHER" id="PTHR31587">
    <property type="entry name" value="TRANSMEMBRANE PROTEIN (DUF2215)"/>
    <property type="match status" value="1"/>
</dbReference>
<dbReference type="PANTHER" id="PTHR31587:SF3">
    <property type="entry name" value="EXPRESSED PROTEIN"/>
    <property type="match status" value="1"/>
</dbReference>
<dbReference type="InterPro" id="IPR019358">
    <property type="entry name" value="NEMP_fam"/>
</dbReference>
<evidence type="ECO:0000256" key="7">
    <source>
        <dbReference type="ARBA" id="ARBA00023242"/>
    </source>
</evidence>
<keyword evidence="5 8" id="KW-1133">Transmembrane helix</keyword>